<dbReference type="OrthoDB" id="5362512at2759"/>
<evidence type="ECO:0000313" key="2">
    <source>
        <dbReference type="Proteomes" id="UP000838763"/>
    </source>
</evidence>
<dbReference type="AlphaFoldDB" id="A0A9P1GY90"/>
<sequence length="226" mass="25380">MYPTAKRKQEYAQHIVARMNPGQGRFQDLEAALHWHKAVSEYTKLQLTCPGDKLPALAGCVKDISSSIDNGGDYLAGLWRNTLARDLLWEIHPQANSRRPPEWRAPSWSWASVDVAEGVSFVEIAESSQLQHFADVQKGGAGKHVILESPDMTISKDDLPIPWHCKFDDCGPSLWDGAIRVTLNLDVKSIFSLFDWIKPQQTGCSQTTVFLLHAKFDLRLMPPSKK</sequence>
<accession>A0A9P1GY90</accession>
<dbReference type="PANTHER" id="PTHR33112:SF9">
    <property type="entry name" value="HETEROKARYON INCOMPATIBILITY DOMAIN-CONTAINING PROTEIN"/>
    <property type="match status" value="1"/>
</dbReference>
<protein>
    <submittedName>
        <fullName evidence="1">Uncharacterized protein</fullName>
    </submittedName>
</protein>
<organism evidence="1 2">
    <name type="scientific">Parascedosporium putredinis</name>
    <dbReference type="NCBI Taxonomy" id="1442378"/>
    <lineage>
        <taxon>Eukaryota</taxon>
        <taxon>Fungi</taxon>
        <taxon>Dikarya</taxon>
        <taxon>Ascomycota</taxon>
        <taxon>Pezizomycotina</taxon>
        <taxon>Sordariomycetes</taxon>
        <taxon>Hypocreomycetidae</taxon>
        <taxon>Microascales</taxon>
        <taxon>Microascaceae</taxon>
        <taxon>Parascedosporium</taxon>
    </lineage>
</organism>
<dbReference type="EMBL" id="CALLCH030000003">
    <property type="protein sequence ID" value="CAI4212085.1"/>
    <property type="molecule type" value="Genomic_DNA"/>
</dbReference>
<name>A0A9P1GY90_9PEZI</name>
<evidence type="ECO:0000313" key="1">
    <source>
        <dbReference type="EMBL" id="CAI4212085.1"/>
    </source>
</evidence>
<dbReference type="PANTHER" id="PTHR33112">
    <property type="entry name" value="DOMAIN PROTEIN, PUTATIVE-RELATED"/>
    <property type="match status" value="1"/>
</dbReference>
<comment type="caution">
    <text evidence="1">The sequence shown here is derived from an EMBL/GenBank/DDBJ whole genome shotgun (WGS) entry which is preliminary data.</text>
</comment>
<reference evidence="1" key="1">
    <citation type="submission" date="2022-11" db="EMBL/GenBank/DDBJ databases">
        <authorList>
            <person name="Scott C."/>
            <person name="Bruce N."/>
        </authorList>
    </citation>
    <scope>NUCLEOTIDE SEQUENCE</scope>
</reference>
<proteinExistence type="predicted"/>
<gene>
    <name evidence="1" type="ORF">PPNO1_LOCUS1855</name>
</gene>
<dbReference type="Proteomes" id="UP000838763">
    <property type="component" value="Unassembled WGS sequence"/>
</dbReference>
<keyword evidence="2" id="KW-1185">Reference proteome</keyword>